<dbReference type="Proteomes" id="UP000789375">
    <property type="component" value="Unassembled WGS sequence"/>
</dbReference>
<protein>
    <submittedName>
        <fullName evidence="2">9604_t:CDS:1</fullName>
    </submittedName>
</protein>
<evidence type="ECO:0000313" key="3">
    <source>
        <dbReference type="Proteomes" id="UP000789375"/>
    </source>
</evidence>
<evidence type="ECO:0000256" key="1">
    <source>
        <dbReference type="SAM" id="MobiDB-lite"/>
    </source>
</evidence>
<keyword evidence="3" id="KW-1185">Reference proteome</keyword>
<name>A0A9N9I9T3_FUNMO</name>
<reference evidence="2" key="1">
    <citation type="submission" date="2021-06" db="EMBL/GenBank/DDBJ databases">
        <authorList>
            <person name="Kallberg Y."/>
            <person name="Tangrot J."/>
            <person name="Rosling A."/>
        </authorList>
    </citation>
    <scope>NUCLEOTIDE SEQUENCE</scope>
    <source>
        <strain evidence="2">87-6 pot B 2015</strain>
    </source>
</reference>
<feature type="non-terminal residue" evidence="2">
    <location>
        <position position="48"/>
    </location>
</feature>
<comment type="caution">
    <text evidence="2">The sequence shown here is derived from an EMBL/GenBank/DDBJ whole genome shotgun (WGS) entry which is preliminary data.</text>
</comment>
<gene>
    <name evidence="2" type="ORF">FMOSSE_LOCUS15385</name>
</gene>
<sequence length="48" mass="5608">MTDENEEDKPGTGENSWSIIKGNVEKQQPKNLAELEQFKMEEWNDILN</sequence>
<organism evidence="2 3">
    <name type="scientific">Funneliformis mosseae</name>
    <name type="common">Endomycorrhizal fungus</name>
    <name type="synonym">Glomus mosseae</name>
    <dbReference type="NCBI Taxonomy" id="27381"/>
    <lineage>
        <taxon>Eukaryota</taxon>
        <taxon>Fungi</taxon>
        <taxon>Fungi incertae sedis</taxon>
        <taxon>Mucoromycota</taxon>
        <taxon>Glomeromycotina</taxon>
        <taxon>Glomeromycetes</taxon>
        <taxon>Glomerales</taxon>
        <taxon>Glomeraceae</taxon>
        <taxon>Funneliformis</taxon>
    </lineage>
</organism>
<dbReference type="AlphaFoldDB" id="A0A9N9I9T3"/>
<proteinExistence type="predicted"/>
<accession>A0A9N9I9T3</accession>
<dbReference type="EMBL" id="CAJVPP010015331">
    <property type="protein sequence ID" value="CAG8726586.1"/>
    <property type="molecule type" value="Genomic_DNA"/>
</dbReference>
<evidence type="ECO:0000313" key="2">
    <source>
        <dbReference type="EMBL" id="CAG8726586.1"/>
    </source>
</evidence>
<feature type="region of interest" description="Disordered" evidence="1">
    <location>
        <begin position="1"/>
        <end position="25"/>
    </location>
</feature>